<feature type="region of interest" description="Disordered" evidence="1">
    <location>
        <begin position="1"/>
        <end position="58"/>
    </location>
</feature>
<keyword evidence="3" id="KW-1185">Reference proteome</keyword>
<feature type="compositionally biased region" description="Basic and acidic residues" evidence="1">
    <location>
        <begin position="1"/>
        <end position="11"/>
    </location>
</feature>
<accession>A0A133U4V0</accession>
<proteinExistence type="predicted"/>
<dbReference type="Proteomes" id="UP000070184">
    <property type="component" value="Unassembled WGS sequence"/>
</dbReference>
<protein>
    <submittedName>
        <fullName evidence="2">Uncharacterized protein</fullName>
    </submittedName>
</protein>
<reference evidence="2 3" key="1">
    <citation type="journal article" date="2016" name="Sci. Rep.">
        <title>Metabolic traits of an uncultured archaeal lineage -MSBL1- from brine pools of the Red Sea.</title>
        <authorList>
            <person name="Mwirichia R."/>
            <person name="Alam I."/>
            <person name="Rashid M."/>
            <person name="Vinu M."/>
            <person name="Ba-Alawi W."/>
            <person name="Anthony Kamau A."/>
            <person name="Kamanda Ngugi D."/>
            <person name="Goker M."/>
            <person name="Klenk H.P."/>
            <person name="Bajic V."/>
            <person name="Stingl U."/>
        </authorList>
    </citation>
    <scope>NUCLEOTIDE SEQUENCE [LARGE SCALE GENOMIC DNA]</scope>
    <source>
        <strain evidence="2">SCGC-AAA259B11</strain>
    </source>
</reference>
<dbReference type="AlphaFoldDB" id="A0A133U4V0"/>
<feature type="compositionally biased region" description="Polar residues" evidence="1">
    <location>
        <begin position="37"/>
        <end position="53"/>
    </location>
</feature>
<evidence type="ECO:0000313" key="2">
    <source>
        <dbReference type="EMBL" id="KXA89217.1"/>
    </source>
</evidence>
<comment type="caution">
    <text evidence="2">The sequence shown here is derived from an EMBL/GenBank/DDBJ whole genome shotgun (WGS) entry which is preliminary data.</text>
</comment>
<evidence type="ECO:0000313" key="3">
    <source>
        <dbReference type="Proteomes" id="UP000070184"/>
    </source>
</evidence>
<dbReference type="EMBL" id="LHXK01000048">
    <property type="protein sequence ID" value="KXA89217.1"/>
    <property type="molecule type" value="Genomic_DNA"/>
</dbReference>
<gene>
    <name evidence="2" type="ORF">AKJ61_03330</name>
</gene>
<organism evidence="2 3">
    <name type="scientific">candidate division MSBL1 archaeon SCGC-AAA259B11</name>
    <dbReference type="NCBI Taxonomy" id="1698260"/>
    <lineage>
        <taxon>Archaea</taxon>
        <taxon>Methanobacteriati</taxon>
        <taxon>Methanobacteriota</taxon>
        <taxon>candidate division MSBL1</taxon>
    </lineage>
</organism>
<sequence>MIDLARSKEPYTELGAGSKNEANDLRDSADSFAPDRNPSSRICQPPEGNQVQPPSERMGVFTPYLSSISSKLSKKEKTKITCGGTGITKTLIKNVEEGGNMLLWSRGLGKRIVWLDLSKLEPYTVDEVTEDLPKAVRENLEEKTTEDSIALTGGRIKPVGWDFVITINKEDIIGLVNQLLMDELYDLGVEVVYSLLLNVIESRVEGRIQEQALEEAE</sequence>
<name>A0A133U4V0_9EURY</name>
<evidence type="ECO:0000256" key="1">
    <source>
        <dbReference type="SAM" id="MobiDB-lite"/>
    </source>
</evidence>